<dbReference type="FunFam" id="2.170.150.20:FF:000007">
    <property type="entry name" value="Protein cereblon"/>
    <property type="match status" value="1"/>
</dbReference>
<keyword evidence="6" id="KW-1185">Reference proteome</keyword>
<dbReference type="CDD" id="cd15777">
    <property type="entry name" value="CRBN_C_like"/>
    <property type="match status" value="1"/>
</dbReference>
<keyword evidence="1" id="KW-0479">Metal-binding</keyword>
<evidence type="ECO:0000313" key="6">
    <source>
        <dbReference type="Proteomes" id="UP000321570"/>
    </source>
</evidence>
<name>A0A564Y976_HYMDI</name>
<evidence type="ECO:0000256" key="3">
    <source>
        <dbReference type="SAM" id="MobiDB-lite"/>
    </source>
</evidence>
<evidence type="ECO:0000256" key="1">
    <source>
        <dbReference type="ARBA" id="ARBA00022723"/>
    </source>
</evidence>
<keyword evidence="2" id="KW-0862">Zinc</keyword>
<organism evidence="5 6">
    <name type="scientific">Hymenolepis diminuta</name>
    <name type="common">Rat tapeworm</name>
    <dbReference type="NCBI Taxonomy" id="6216"/>
    <lineage>
        <taxon>Eukaryota</taxon>
        <taxon>Metazoa</taxon>
        <taxon>Spiralia</taxon>
        <taxon>Lophotrochozoa</taxon>
        <taxon>Platyhelminthes</taxon>
        <taxon>Cestoda</taxon>
        <taxon>Eucestoda</taxon>
        <taxon>Cyclophyllidea</taxon>
        <taxon>Hymenolepididae</taxon>
        <taxon>Hymenolepis</taxon>
    </lineage>
</organism>
<dbReference type="PROSITE" id="PS51788">
    <property type="entry name" value="CULT"/>
    <property type="match status" value="1"/>
</dbReference>
<dbReference type="InterPro" id="IPR004910">
    <property type="entry name" value="Yippee/Mis18/Cereblon"/>
</dbReference>
<dbReference type="Gene3D" id="1.20.58.1480">
    <property type="match status" value="1"/>
</dbReference>
<dbReference type="Pfam" id="PF03226">
    <property type="entry name" value="Yippee-Mis18"/>
    <property type="match status" value="1"/>
</dbReference>
<evidence type="ECO:0000256" key="2">
    <source>
        <dbReference type="ARBA" id="ARBA00022833"/>
    </source>
</evidence>
<gene>
    <name evidence="5" type="ORF">WMSIL1_LOCUS4308</name>
</gene>
<evidence type="ECO:0000259" key="4">
    <source>
        <dbReference type="PROSITE" id="PS51788"/>
    </source>
</evidence>
<feature type="domain" description="CULT" evidence="4">
    <location>
        <begin position="396"/>
        <end position="505"/>
    </location>
</feature>
<dbReference type="AlphaFoldDB" id="A0A564Y976"/>
<dbReference type="GO" id="GO:0046872">
    <property type="term" value="F:metal ion binding"/>
    <property type="evidence" value="ECO:0007669"/>
    <property type="project" value="UniProtKB-KW"/>
</dbReference>
<protein>
    <recommendedName>
        <fullName evidence="4">CULT domain-containing protein</fullName>
    </recommendedName>
</protein>
<sequence length="551" mass="61820">MSTDSEDDARYDEMPYEADNFSEFGLIDAIVEGFTNVANPEALMDAGSRISENDINFDRSLPGLHTYLGENSMSIDSGNYQEPGTIVTLRAIYRHGIVLIPGYTLPLKTANTSEQQVLDFYRNPVAVLPGSIQFYKYTRSDSAKDFINQIATIAHLVSVRVDGLNYNPILLGRQRLRILDIYLNSQDQYRYCKGLVLPENVDDEVQCPVSRLSIPLSLCRFACDPEFAPLPHSSNDQPQSDEPRSLPFPRPGDPFAVLCSRVNSIGSGDCKNSEQTQSPDHLSSSGSNGETSVHPQLPRLPCRRDVMATLACSVSNIPPWVFHQHDLSYIVGQIRAKLSQWTNTWQMEKWNPSLAVPFSYWLIQNLPLTYIQKADFLRLDPVVARLRACLNFIETFSGLACAQCRSAISSQSYVICLTDEGSVQAYVNPHGFIFDMLTLSTVRQRSVALVGSPTTEYSWFPGYAWTIAECVMCGVPLGWRFTATRDDLRPRLFWGIKREALQHISEGEESQNIRWEGSELEDDESMVMSIPPEMADILDFLDSNDASLNSD</sequence>
<evidence type="ECO:0000313" key="5">
    <source>
        <dbReference type="EMBL" id="VUZ43845.1"/>
    </source>
</evidence>
<dbReference type="Gene3D" id="2.170.150.20">
    <property type="entry name" value="Peptide methionine sulfoxide reductase"/>
    <property type="match status" value="1"/>
</dbReference>
<reference evidence="5 6" key="1">
    <citation type="submission" date="2019-07" db="EMBL/GenBank/DDBJ databases">
        <authorList>
            <person name="Jastrzebski P J."/>
            <person name="Paukszto L."/>
            <person name="Jastrzebski P J."/>
        </authorList>
    </citation>
    <scope>NUCLEOTIDE SEQUENCE [LARGE SCALE GENOMIC DNA]</scope>
    <source>
        <strain evidence="5 6">WMS-il1</strain>
    </source>
</reference>
<dbReference type="InterPro" id="IPR034750">
    <property type="entry name" value="CULT"/>
</dbReference>
<accession>A0A564Y976</accession>
<dbReference type="EMBL" id="CABIJS010000122">
    <property type="protein sequence ID" value="VUZ43845.1"/>
    <property type="molecule type" value="Genomic_DNA"/>
</dbReference>
<feature type="region of interest" description="Disordered" evidence="3">
    <location>
        <begin position="268"/>
        <end position="297"/>
    </location>
</feature>
<dbReference type="Proteomes" id="UP000321570">
    <property type="component" value="Unassembled WGS sequence"/>
</dbReference>
<feature type="compositionally biased region" description="Polar residues" evidence="3">
    <location>
        <begin position="273"/>
        <end position="294"/>
    </location>
</feature>
<proteinExistence type="predicted"/>